<dbReference type="AlphaFoldDB" id="A0A1B6JZM9"/>
<feature type="non-terminal residue" evidence="1">
    <location>
        <position position="150"/>
    </location>
</feature>
<dbReference type="EMBL" id="GECU01003052">
    <property type="protein sequence ID" value="JAT04655.1"/>
    <property type="molecule type" value="Transcribed_RNA"/>
</dbReference>
<name>A0A1B6JZM9_9HEMI</name>
<organism evidence="1">
    <name type="scientific">Homalodisca liturata</name>
    <dbReference type="NCBI Taxonomy" id="320908"/>
    <lineage>
        <taxon>Eukaryota</taxon>
        <taxon>Metazoa</taxon>
        <taxon>Ecdysozoa</taxon>
        <taxon>Arthropoda</taxon>
        <taxon>Hexapoda</taxon>
        <taxon>Insecta</taxon>
        <taxon>Pterygota</taxon>
        <taxon>Neoptera</taxon>
        <taxon>Paraneoptera</taxon>
        <taxon>Hemiptera</taxon>
        <taxon>Auchenorrhyncha</taxon>
        <taxon>Membracoidea</taxon>
        <taxon>Cicadellidae</taxon>
        <taxon>Cicadellinae</taxon>
        <taxon>Proconiini</taxon>
        <taxon>Homalodisca</taxon>
    </lineage>
</organism>
<reference evidence="1" key="1">
    <citation type="submission" date="2015-11" db="EMBL/GenBank/DDBJ databases">
        <title>De novo transcriptome assembly of four potential Pierce s Disease insect vectors from Arizona vineyards.</title>
        <authorList>
            <person name="Tassone E.E."/>
        </authorList>
    </citation>
    <scope>NUCLEOTIDE SEQUENCE</scope>
</reference>
<sequence>EFDICSIDKRDVAVVNKVEPVLDGYFSSTGAVVGFVRASMVNLHVNESLDRLFDIKTEERASRLVFGAQDRHLAVCFPSHVDLYDILAGRLLYRSAGAGCCFSEDRAHLEEGEYLLGQGVFEPHAGRSKVAVSGQKVARFVDGKLQRIIF</sequence>
<protein>
    <submittedName>
        <fullName evidence="1">Uncharacterized protein</fullName>
    </submittedName>
</protein>
<feature type="non-terminal residue" evidence="1">
    <location>
        <position position="1"/>
    </location>
</feature>
<accession>A0A1B6JZM9</accession>
<gene>
    <name evidence="1" type="ORF">g.57313</name>
</gene>
<evidence type="ECO:0000313" key="1">
    <source>
        <dbReference type="EMBL" id="JAT04655.1"/>
    </source>
</evidence>
<proteinExistence type="predicted"/>